<accession>A0A8C9R0J7</accession>
<organism evidence="8 9">
    <name type="scientific">Scleropages formosus</name>
    <name type="common">Asian bonytongue</name>
    <name type="synonym">Osteoglossum formosum</name>
    <dbReference type="NCBI Taxonomy" id="113540"/>
    <lineage>
        <taxon>Eukaryota</taxon>
        <taxon>Metazoa</taxon>
        <taxon>Chordata</taxon>
        <taxon>Craniata</taxon>
        <taxon>Vertebrata</taxon>
        <taxon>Euteleostomi</taxon>
        <taxon>Actinopterygii</taxon>
        <taxon>Neopterygii</taxon>
        <taxon>Teleostei</taxon>
        <taxon>Osteoglossocephala</taxon>
        <taxon>Osteoglossomorpha</taxon>
        <taxon>Osteoglossiformes</taxon>
        <taxon>Osteoglossidae</taxon>
        <taxon>Scleropages</taxon>
    </lineage>
</organism>
<dbReference type="GO" id="GO:0006955">
    <property type="term" value="P:immune response"/>
    <property type="evidence" value="ECO:0007669"/>
    <property type="project" value="InterPro"/>
</dbReference>
<evidence type="ECO:0000256" key="5">
    <source>
        <dbReference type="ARBA" id="ARBA00023180"/>
    </source>
</evidence>
<feature type="region of interest" description="Disordered" evidence="6">
    <location>
        <begin position="159"/>
        <end position="178"/>
    </location>
</feature>
<comment type="subcellular location">
    <subcellularLocation>
        <location evidence="1">Secreted</location>
    </subcellularLocation>
</comment>
<keyword evidence="7" id="KW-0732">Signal</keyword>
<keyword evidence="5" id="KW-0325">Glycoprotein</keyword>
<feature type="compositionally biased region" description="Basic residues" evidence="6">
    <location>
        <begin position="160"/>
        <end position="178"/>
    </location>
</feature>
<dbReference type="GO" id="GO:0005133">
    <property type="term" value="F:type II interferon receptor binding"/>
    <property type="evidence" value="ECO:0007669"/>
    <property type="project" value="InterPro"/>
</dbReference>
<reference evidence="8 9" key="1">
    <citation type="submission" date="2019-04" db="EMBL/GenBank/DDBJ databases">
        <authorList>
            <consortium name="Wellcome Sanger Institute Data Sharing"/>
        </authorList>
    </citation>
    <scope>NUCLEOTIDE SEQUENCE [LARGE SCALE GENOMIC DNA]</scope>
</reference>
<keyword evidence="4" id="KW-0964">Secreted</keyword>
<evidence type="ECO:0000256" key="6">
    <source>
        <dbReference type="SAM" id="MobiDB-lite"/>
    </source>
</evidence>
<reference evidence="8" key="3">
    <citation type="submission" date="2025-09" db="UniProtKB">
        <authorList>
            <consortium name="Ensembl"/>
        </authorList>
    </citation>
    <scope>IDENTIFICATION</scope>
</reference>
<sequence length="178" mass="20949">MNSSHRLLLLCEIWAVTIGWASSVDFVSHNMKEDLQKLKEHFNTSDKALFRDPVFLRNLQDLESRFEEGEQKVLMGELLDVYLSILEDMMNRTEDDNLKRSITLTRNRVSDLRKHHFQSKGHLKTQLQDLWAIETDDPLVQRKAVRELTTVFHKASVLGSKKKVPARRRRRQAGRRRI</sequence>
<dbReference type="Proteomes" id="UP000694397">
    <property type="component" value="Chromosome 21"/>
</dbReference>
<dbReference type="GO" id="GO:0005615">
    <property type="term" value="C:extracellular space"/>
    <property type="evidence" value="ECO:0007669"/>
    <property type="project" value="UniProtKB-KW"/>
</dbReference>
<proteinExistence type="inferred from homology"/>
<dbReference type="KEGG" id="sfm:108920881"/>
<dbReference type="GeneTree" id="ENSGT00390000007831"/>
<dbReference type="PANTHER" id="PTHR11419">
    <property type="entry name" value="INTERFERON GAMMA"/>
    <property type="match status" value="1"/>
</dbReference>
<reference evidence="8" key="2">
    <citation type="submission" date="2025-08" db="UniProtKB">
        <authorList>
            <consortium name="Ensembl"/>
        </authorList>
    </citation>
    <scope>IDENTIFICATION</scope>
</reference>
<feature type="chain" id="PRO_5034312451" evidence="7">
    <location>
        <begin position="24"/>
        <end position="178"/>
    </location>
</feature>
<dbReference type="OrthoDB" id="8957647at2759"/>
<evidence type="ECO:0000313" key="9">
    <source>
        <dbReference type="Proteomes" id="UP000694397"/>
    </source>
</evidence>
<evidence type="ECO:0000313" key="8">
    <source>
        <dbReference type="Ensembl" id="ENSSFOP00015002656.1"/>
    </source>
</evidence>
<evidence type="ECO:0000256" key="1">
    <source>
        <dbReference type="ARBA" id="ARBA00004613"/>
    </source>
</evidence>
<evidence type="ECO:0000256" key="2">
    <source>
        <dbReference type="ARBA" id="ARBA00007566"/>
    </source>
</evidence>
<dbReference type="GO" id="GO:0005125">
    <property type="term" value="F:cytokine activity"/>
    <property type="evidence" value="ECO:0007669"/>
    <property type="project" value="UniProtKB-KW"/>
</dbReference>
<dbReference type="Ensembl" id="ENSSFOT00015002701.2">
    <property type="protein sequence ID" value="ENSSFOP00015002656.1"/>
    <property type="gene ID" value="ENSSFOG00015001782.2"/>
</dbReference>
<keyword evidence="3" id="KW-0202">Cytokine</keyword>
<dbReference type="Gene3D" id="1.20.1250.10">
    <property type="match status" value="1"/>
</dbReference>
<dbReference type="InterPro" id="IPR002069">
    <property type="entry name" value="Interferon_gamma"/>
</dbReference>
<keyword evidence="9" id="KW-1185">Reference proteome</keyword>
<dbReference type="AlphaFoldDB" id="A0A8C9R0J7"/>
<dbReference type="SUPFAM" id="SSF47266">
    <property type="entry name" value="4-helical cytokines"/>
    <property type="match status" value="1"/>
</dbReference>
<evidence type="ECO:0000256" key="3">
    <source>
        <dbReference type="ARBA" id="ARBA00022514"/>
    </source>
</evidence>
<evidence type="ECO:0000256" key="7">
    <source>
        <dbReference type="SAM" id="SignalP"/>
    </source>
</evidence>
<protein>
    <submittedName>
        <fullName evidence="8">Interferon gamma 1-like</fullName>
    </submittedName>
</protein>
<dbReference type="RefSeq" id="XP_018585462.1">
    <property type="nucleotide sequence ID" value="XM_018729946.1"/>
</dbReference>
<evidence type="ECO:0000256" key="4">
    <source>
        <dbReference type="ARBA" id="ARBA00022525"/>
    </source>
</evidence>
<dbReference type="InterPro" id="IPR009079">
    <property type="entry name" value="4_helix_cytokine-like_core"/>
</dbReference>
<comment type="similarity">
    <text evidence="2">Belongs to the type II (or gamma) interferon family.</text>
</comment>
<gene>
    <name evidence="8" type="primary">LOC108920881</name>
</gene>
<feature type="signal peptide" evidence="7">
    <location>
        <begin position="1"/>
        <end position="23"/>
    </location>
</feature>
<dbReference type="PANTHER" id="PTHR11419:SF0">
    <property type="entry name" value="INTERFERON GAMMA"/>
    <property type="match status" value="1"/>
</dbReference>
<name>A0A8C9R0J7_SCLFO</name>
<dbReference type="Pfam" id="PF00714">
    <property type="entry name" value="IFN-gamma"/>
    <property type="match status" value="1"/>
</dbReference>
<dbReference type="GeneID" id="108920881"/>